<accession>A0A9D1PP64</accession>
<dbReference type="PANTHER" id="PTHR43025:SF3">
    <property type="entry name" value="MONOGALACTOSYLDIACYLGLYCEROL SYNTHASE 1, CHLOROPLASTIC"/>
    <property type="match status" value="1"/>
</dbReference>
<proteinExistence type="inferred from homology"/>
<dbReference type="PANTHER" id="PTHR43025">
    <property type="entry name" value="MONOGALACTOSYLDIACYLGLYCEROL SYNTHASE"/>
    <property type="match status" value="1"/>
</dbReference>
<keyword evidence="3 7" id="KW-0328">Glycosyltransferase</keyword>
<feature type="domain" description="Glycosyl transferase family 28 C-terminal" evidence="5">
    <location>
        <begin position="207"/>
        <end position="349"/>
    </location>
</feature>
<organism evidence="7 8">
    <name type="scientific">Candidatus Monoglobus merdigallinarum</name>
    <dbReference type="NCBI Taxonomy" id="2838698"/>
    <lineage>
        <taxon>Bacteria</taxon>
        <taxon>Bacillati</taxon>
        <taxon>Bacillota</taxon>
        <taxon>Clostridia</taxon>
        <taxon>Monoglobales</taxon>
        <taxon>Monoglobaceae</taxon>
        <taxon>Monoglobus</taxon>
    </lineage>
</organism>
<dbReference type="InterPro" id="IPR009695">
    <property type="entry name" value="Diacylglyc_glucosyltr_N"/>
</dbReference>
<evidence type="ECO:0000259" key="5">
    <source>
        <dbReference type="Pfam" id="PF04101"/>
    </source>
</evidence>
<reference evidence="7" key="1">
    <citation type="journal article" date="2021" name="PeerJ">
        <title>Extensive microbial diversity within the chicken gut microbiome revealed by metagenomics and culture.</title>
        <authorList>
            <person name="Gilroy R."/>
            <person name="Ravi A."/>
            <person name="Getino M."/>
            <person name="Pursley I."/>
            <person name="Horton D.L."/>
            <person name="Alikhan N.F."/>
            <person name="Baker D."/>
            <person name="Gharbi K."/>
            <person name="Hall N."/>
            <person name="Watson M."/>
            <person name="Adriaenssens E.M."/>
            <person name="Foster-Nyarko E."/>
            <person name="Jarju S."/>
            <person name="Secka A."/>
            <person name="Antonio M."/>
            <person name="Oren A."/>
            <person name="Chaudhuri R.R."/>
            <person name="La Ragione R."/>
            <person name="Hildebrand F."/>
            <person name="Pallen M.J."/>
        </authorList>
    </citation>
    <scope>NUCLEOTIDE SEQUENCE</scope>
    <source>
        <strain evidence="7">5790</strain>
    </source>
</reference>
<dbReference type="SUPFAM" id="SSF53756">
    <property type="entry name" value="UDP-Glycosyltransferase/glycogen phosphorylase"/>
    <property type="match status" value="1"/>
</dbReference>
<dbReference type="InterPro" id="IPR007235">
    <property type="entry name" value="Glyco_trans_28_C"/>
</dbReference>
<dbReference type="EMBL" id="DXIJ01000017">
    <property type="protein sequence ID" value="HIV85342.1"/>
    <property type="molecule type" value="Genomic_DNA"/>
</dbReference>
<dbReference type="AlphaFoldDB" id="A0A9D1PP64"/>
<evidence type="ECO:0000256" key="2">
    <source>
        <dbReference type="ARBA" id="ARBA00006962"/>
    </source>
</evidence>
<evidence type="ECO:0000256" key="4">
    <source>
        <dbReference type="ARBA" id="ARBA00022679"/>
    </source>
</evidence>
<dbReference type="Proteomes" id="UP000824162">
    <property type="component" value="Unassembled WGS sequence"/>
</dbReference>
<dbReference type="Gene3D" id="3.40.50.2000">
    <property type="entry name" value="Glycogen Phosphorylase B"/>
    <property type="match status" value="1"/>
</dbReference>
<comment type="similarity">
    <text evidence="2">Belongs to the glycosyltransferase 28 family.</text>
</comment>
<dbReference type="EC" id="2.4.-.-" evidence="7"/>
<gene>
    <name evidence="7" type="ORF">H9900_00860</name>
</gene>
<keyword evidence="4 7" id="KW-0808">Transferase</keyword>
<evidence type="ECO:0000256" key="3">
    <source>
        <dbReference type="ARBA" id="ARBA00022676"/>
    </source>
</evidence>
<protein>
    <submittedName>
        <fullName evidence="7">Glycosyltransferase</fullName>
        <ecNumber evidence="7">2.4.-.-</ecNumber>
    </submittedName>
</protein>
<dbReference type="GO" id="GO:0009247">
    <property type="term" value="P:glycolipid biosynthetic process"/>
    <property type="evidence" value="ECO:0007669"/>
    <property type="project" value="InterPro"/>
</dbReference>
<comment type="caution">
    <text evidence="7">The sequence shown here is derived from an EMBL/GenBank/DDBJ whole genome shotgun (WGS) entry which is preliminary data.</text>
</comment>
<dbReference type="GO" id="GO:0016020">
    <property type="term" value="C:membrane"/>
    <property type="evidence" value="ECO:0007669"/>
    <property type="project" value="UniProtKB-SubCell"/>
</dbReference>
<reference evidence="7" key="2">
    <citation type="submission" date="2021-04" db="EMBL/GenBank/DDBJ databases">
        <authorList>
            <person name="Gilroy R."/>
        </authorList>
    </citation>
    <scope>NUCLEOTIDE SEQUENCE</scope>
    <source>
        <strain evidence="7">5790</strain>
    </source>
</reference>
<dbReference type="GO" id="GO:0016758">
    <property type="term" value="F:hexosyltransferase activity"/>
    <property type="evidence" value="ECO:0007669"/>
    <property type="project" value="InterPro"/>
</dbReference>
<dbReference type="Pfam" id="PF04101">
    <property type="entry name" value="Glyco_tran_28_C"/>
    <property type="match status" value="1"/>
</dbReference>
<dbReference type="Pfam" id="PF06925">
    <property type="entry name" value="MGDG_synth"/>
    <property type="match status" value="1"/>
</dbReference>
<feature type="domain" description="Diacylglycerol glucosyltransferase N-terminal" evidence="6">
    <location>
        <begin position="14"/>
        <end position="182"/>
    </location>
</feature>
<evidence type="ECO:0000256" key="1">
    <source>
        <dbReference type="ARBA" id="ARBA00004370"/>
    </source>
</evidence>
<dbReference type="InterPro" id="IPR050519">
    <property type="entry name" value="Glycosyltransf_28_UgtP"/>
</dbReference>
<sequence length="375" mass="41656">MKGLILSITAGQGHNQTAKVLNDEFNKHGIECKFLDVYEYINPLLSDSVNRIYLMSTKAIPKIYGGVYRICENRSINSSIGQRGLARLTNSVLSRKLIKLIQSEEPDFIICTHIFAALLVTHISAIESLNALTVGVITDFTIHPYWEDSLLDFYITASERLVIQGVKKGFPENKFLPLGIPIDPKFAKKMPQQEAKDTLGLAPKPAILVMSGSMGFGNVIQEIKELDRLDLDFQIVSVCGNNKRLKAKIDLLKTRKKICNYGFVSNVDVFMDACDCIITKPGGLTTSEALAKQIPMLMNNPIPGQEDRNVEFLLNSGAAIKISRTSPIDEAVYQLLTDKQHLALMREAMRLLAKPNSARDLVSFVIDTVNARSRA</sequence>
<comment type="subcellular location">
    <subcellularLocation>
        <location evidence="1">Membrane</location>
    </subcellularLocation>
</comment>
<evidence type="ECO:0000313" key="8">
    <source>
        <dbReference type="Proteomes" id="UP000824162"/>
    </source>
</evidence>
<name>A0A9D1PP64_9FIRM</name>
<evidence type="ECO:0000259" key="6">
    <source>
        <dbReference type="Pfam" id="PF06925"/>
    </source>
</evidence>
<evidence type="ECO:0000313" key="7">
    <source>
        <dbReference type="EMBL" id="HIV85342.1"/>
    </source>
</evidence>